<feature type="domain" description="Globin-sensor" evidence="7">
    <location>
        <begin position="2"/>
        <end position="154"/>
    </location>
</feature>
<dbReference type="GO" id="GO:0020037">
    <property type="term" value="F:heme binding"/>
    <property type="evidence" value="ECO:0007669"/>
    <property type="project" value="InterPro"/>
</dbReference>
<dbReference type="AlphaFoldDB" id="A0A3B1CVQ0"/>
<proteinExistence type="predicted"/>
<reference evidence="8" key="1">
    <citation type="submission" date="2018-06" db="EMBL/GenBank/DDBJ databases">
        <authorList>
            <person name="Zhirakovskaya E."/>
        </authorList>
    </citation>
    <scope>NUCLEOTIDE SEQUENCE</scope>
</reference>
<dbReference type="GO" id="GO:0019825">
    <property type="term" value="F:oxygen binding"/>
    <property type="evidence" value="ECO:0007669"/>
    <property type="project" value="InterPro"/>
</dbReference>
<protein>
    <recommendedName>
        <fullName evidence="7">Globin-sensor domain-containing protein</fullName>
    </recommendedName>
</protein>
<dbReference type="GO" id="GO:0005886">
    <property type="term" value="C:plasma membrane"/>
    <property type="evidence" value="ECO:0007669"/>
    <property type="project" value="UniProtKB-SubCell"/>
</dbReference>
<keyword evidence="3 6" id="KW-0812">Transmembrane</keyword>
<gene>
    <name evidence="8" type="ORF">MNBD_NITROSPINAE01-1185</name>
</gene>
<keyword evidence="4 6" id="KW-1133">Transmembrane helix</keyword>
<keyword evidence="5 6" id="KW-0472">Membrane</keyword>
<name>A0A3B1CVQ0_9ZZZZ</name>
<dbReference type="SUPFAM" id="SSF46458">
    <property type="entry name" value="Globin-like"/>
    <property type="match status" value="1"/>
</dbReference>
<keyword evidence="2" id="KW-1003">Cell membrane</keyword>
<dbReference type="Pfam" id="PF11563">
    <property type="entry name" value="Protoglobin"/>
    <property type="match status" value="1"/>
</dbReference>
<dbReference type="InterPro" id="IPR012292">
    <property type="entry name" value="Globin/Proto"/>
</dbReference>
<evidence type="ECO:0000259" key="7">
    <source>
        <dbReference type="Pfam" id="PF11563"/>
    </source>
</evidence>
<feature type="transmembrane region" description="Helical" evidence="6">
    <location>
        <begin position="179"/>
        <end position="204"/>
    </location>
</feature>
<dbReference type="Gene3D" id="1.10.490.10">
    <property type="entry name" value="Globins"/>
    <property type="match status" value="1"/>
</dbReference>
<feature type="transmembrane region" description="Helical" evidence="6">
    <location>
        <begin position="216"/>
        <end position="234"/>
    </location>
</feature>
<organism evidence="8">
    <name type="scientific">hydrothermal vent metagenome</name>
    <dbReference type="NCBI Taxonomy" id="652676"/>
    <lineage>
        <taxon>unclassified sequences</taxon>
        <taxon>metagenomes</taxon>
        <taxon>ecological metagenomes</taxon>
    </lineage>
</organism>
<sequence length="301" mass="33866">MDEFNQLLDEYDITPSDIHAIKEFSLFMEGEKEKILDCHCNKLVDGKETTQFCKDEKVVKKLREAISTWFSDFLSADYSALYADKLTLLGHTFVKLGLPESIINATVSSIRGHLVSRAFAIYRSQPEKAAITVTALNKALDINLDYIMRSSHEEELRTQFLSHKIDYGIVRISKWFVSAFNVIMAFGLIGIGLFALVLCAIEMFNTVTSEIGMEHGVLSALGTLLVLWVVIELLDTQVRHIKGHSFAIKVFVTVALVAELRKILVISVEHASWEKHAAIALTVLVLGVIYWMISKVEKTQN</sequence>
<dbReference type="InterPro" id="IPR044398">
    <property type="entry name" value="Globin-sensor_dom"/>
</dbReference>
<evidence type="ECO:0000256" key="3">
    <source>
        <dbReference type="ARBA" id="ARBA00022692"/>
    </source>
</evidence>
<dbReference type="EMBL" id="UOGC01000110">
    <property type="protein sequence ID" value="VAX20757.1"/>
    <property type="molecule type" value="Genomic_DNA"/>
</dbReference>
<feature type="transmembrane region" description="Helical" evidence="6">
    <location>
        <begin position="276"/>
        <end position="293"/>
    </location>
</feature>
<dbReference type="InterPro" id="IPR009050">
    <property type="entry name" value="Globin-like_sf"/>
</dbReference>
<evidence type="ECO:0000256" key="2">
    <source>
        <dbReference type="ARBA" id="ARBA00022475"/>
    </source>
</evidence>
<feature type="transmembrane region" description="Helical" evidence="6">
    <location>
        <begin position="246"/>
        <end position="264"/>
    </location>
</feature>
<dbReference type="Pfam" id="PF06146">
    <property type="entry name" value="PsiE"/>
    <property type="match status" value="1"/>
</dbReference>
<evidence type="ECO:0000256" key="5">
    <source>
        <dbReference type="ARBA" id="ARBA00023136"/>
    </source>
</evidence>
<evidence type="ECO:0000256" key="4">
    <source>
        <dbReference type="ARBA" id="ARBA00022989"/>
    </source>
</evidence>
<accession>A0A3B1CVQ0</accession>
<evidence type="ECO:0000256" key="6">
    <source>
        <dbReference type="SAM" id="Phobius"/>
    </source>
</evidence>
<evidence type="ECO:0000313" key="8">
    <source>
        <dbReference type="EMBL" id="VAX20757.1"/>
    </source>
</evidence>
<evidence type="ECO:0000256" key="1">
    <source>
        <dbReference type="ARBA" id="ARBA00004651"/>
    </source>
</evidence>
<dbReference type="InterPro" id="IPR020948">
    <property type="entry name" value="P_starv_induced_PsiE-like"/>
</dbReference>
<comment type="subcellular location">
    <subcellularLocation>
        <location evidence="1">Cell membrane</location>
        <topology evidence="1">Multi-pass membrane protein</topology>
    </subcellularLocation>
</comment>